<evidence type="ECO:0000313" key="3">
    <source>
        <dbReference type="EMBL" id="RDW29076.1"/>
    </source>
</evidence>
<dbReference type="EMBL" id="CP017557">
    <property type="protein sequence ID" value="AOW04811.1"/>
    <property type="molecule type" value="Genomic_DNA"/>
</dbReference>
<dbReference type="VEuPathDB" id="FungiDB:YALI1_E02102g"/>
<dbReference type="VEuPathDB" id="FungiDB:YALI0_E01518g"/>
<proteinExistence type="predicted"/>
<reference evidence="2 4" key="1">
    <citation type="journal article" date="2016" name="PLoS ONE">
        <title>Sequence Assembly of Yarrowia lipolytica Strain W29/CLIB89 Shows Transposable Element Diversity.</title>
        <authorList>
            <person name="Magnan C."/>
            <person name="Yu J."/>
            <person name="Chang I."/>
            <person name="Jahn E."/>
            <person name="Kanomata Y."/>
            <person name="Wu J."/>
            <person name="Zeller M."/>
            <person name="Oakes M."/>
            <person name="Baldi P."/>
            <person name="Sandmeyer S."/>
        </authorList>
    </citation>
    <scope>NUCLEOTIDE SEQUENCE [LARGE SCALE GENOMIC DNA]</scope>
    <source>
        <strain evidence="2">CLIB89</strain>
        <strain evidence="4">CLIB89(W29)</strain>
    </source>
</reference>
<dbReference type="RefSeq" id="XP_503419.1">
    <property type="nucleotide sequence ID" value="XM_503419.1"/>
</dbReference>
<feature type="region of interest" description="Disordered" evidence="1">
    <location>
        <begin position="46"/>
        <end position="66"/>
    </location>
</feature>
<dbReference type="Proteomes" id="UP000256601">
    <property type="component" value="Unassembled WGS sequence"/>
</dbReference>
<dbReference type="KEGG" id="yli:2912041"/>
<organism evidence="2 4">
    <name type="scientific">Yarrowia lipolytica</name>
    <name type="common">Candida lipolytica</name>
    <dbReference type="NCBI Taxonomy" id="4952"/>
    <lineage>
        <taxon>Eukaryota</taxon>
        <taxon>Fungi</taxon>
        <taxon>Dikarya</taxon>
        <taxon>Ascomycota</taxon>
        <taxon>Saccharomycotina</taxon>
        <taxon>Dipodascomycetes</taxon>
        <taxon>Dipodascales</taxon>
        <taxon>Dipodascales incertae sedis</taxon>
        <taxon>Yarrowia</taxon>
    </lineage>
</organism>
<evidence type="ECO:0000313" key="2">
    <source>
        <dbReference type="EMBL" id="AOW04811.1"/>
    </source>
</evidence>
<gene>
    <name evidence="3" type="ORF">B0I71DRAFT_126408</name>
    <name evidence="2" type="ORF">YALI1_E02102g</name>
</gene>
<evidence type="ECO:0000256" key="1">
    <source>
        <dbReference type="SAM" id="MobiDB-lite"/>
    </source>
</evidence>
<dbReference type="GeneID" id="2912041"/>
<accession>A0A1H6Q2V4</accession>
<reference evidence="3 5" key="2">
    <citation type="submission" date="2018-07" db="EMBL/GenBank/DDBJ databases">
        <title>Draft Genome Assemblies for Five Robust Yarrowia lipolytica Strains Exhibiting High Lipid Production and Pentose Sugar Utilization and Sugar Alcohol Secretion from Undetoxified Lignocellulosic Biomass Hydrolysates.</title>
        <authorList>
            <consortium name="DOE Joint Genome Institute"/>
            <person name="Walker C."/>
            <person name="Ryu S."/>
            <person name="Na H."/>
            <person name="Zane M."/>
            <person name="LaButti K."/>
            <person name="Lipzen A."/>
            <person name="Haridas S."/>
            <person name="Barry K."/>
            <person name="Grigoriev I.V."/>
            <person name="Quarterman J."/>
            <person name="Slininger P."/>
            <person name="Dien B."/>
            <person name="Trinh C.T."/>
        </authorList>
    </citation>
    <scope>NUCLEOTIDE SEQUENCE [LARGE SCALE GENOMIC DNA]</scope>
    <source>
        <strain evidence="3 5">YB392</strain>
    </source>
</reference>
<dbReference type="eggNOG" id="ENOG502RZ25">
    <property type="taxonomic scope" value="Eukaryota"/>
</dbReference>
<name>A0A1H6Q2V4_YARLL</name>
<dbReference type="Proteomes" id="UP000182444">
    <property type="component" value="Chromosome 1E"/>
</dbReference>
<dbReference type="EMBL" id="KZ858947">
    <property type="protein sequence ID" value="RDW29076.1"/>
    <property type="molecule type" value="Genomic_DNA"/>
</dbReference>
<dbReference type="AlphaFoldDB" id="A0A1H6Q2V4"/>
<evidence type="ECO:0000313" key="4">
    <source>
        <dbReference type="Proteomes" id="UP000182444"/>
    </source>
</evidence>
<dbReference type="OrthoDB" id="4096201at2759"/>
<evidence type="ECO:0000313" key="5">
    <source>
        <dbReference type="Proteomes" id="UP000256601"/>
    </source>
</evidence>
<protein>
    <submittedName>
        <fullName evidence="2">Uncharacterized protein</fullName>
    </submittedName>
</protein>
<sequence>MACPLTPPYVFNSACSDDDKIQLKRRGDFADKVFLKKFKVLPSADSSESESCSETEIRPVSQRQRSVSATKLRRRRSFAPSSDVQARQRCLEYLVSAIDEVWARFCACTSFAEDQHYAYDMPSPKQDVDEDDEEIEDSGKLQALKERLTKAKYYLQDLSDVSDMDASVSFWNRWDLVKYAVIEFVEDNGEEDDVIEGVCSELEEGRL</sequence>